<dbReference type="OMA" id="YMSARPA"/>
<dbReference type="Proteomes" id="UP000002499">
    <property type="component" value="Unassembled WGS sequence"/>
</dbReference>
<dbReference type="InParanoid" id="E9EGI3"/>
<feature type="transmembrane region" description="Helical" evidence="2">
    <location>
        <begin position="84"/>
        <end position="113"/>
    </location>
</feature>
<sequence>MAIFQEKGRWPLVRRLRWLRIGQYVLNVTIIAISAFLLAVLISNDAGLGGSVTLAMVVAALTLVLTFVQQCFGTRLAGYRRRGCLIFFILFDLLCLGLQVPLVAVLAAAGLPVDCHGIAFGRDPHVFGESGRGLTPTFCAVPNATFWLSIILILITRQIVAVSGELKLLRQEEKDVASQERITAIMAAHQAPPRTRNRARPSQVETVDLRTESVRGMGERDAGAAVVPPAAGPAAEEPPPYMSARPARDLATSLKKN</sequence>
<dbReference type="HOGENOM" id="CLU_1023379_0_0_1"/>
<feature type="region of interest" description="Disordered" evidence="1">
    <location>
        <begin position="212"/>
        <end position="257"/>
    </location>
</feature>
<feature type="transmembrane region" description="Helical" evidence="2">
    <location>
        <begin position="133"/>
        <end position="155"/>
    </location>
</feature>
<proteinExistence type="predicted"/>
<keyword evidence="2" id="KW-1133">Transmembrane helix</keyword>
<dbReference type="eggNOG" id="ENOG502RN0G">
    <property type="taxonomic scope" value="Eukaryota"/>
</dbReference>
<keyword evidence="2" id="KW-0812">Transmembrane</keyword>
<organism evidence="4">
    <name type="scientific">Metarhizium acridum (strain CQMa 102)</name>
    <dbReference type="NCBI Taxonomy" id="655827"/>
    <lineage>
        <taxon>Eukaryota</taxon>
        <taxon>Fungi</taxon>
        <taxon>Dikarya</taxon>
        <taxon>Ascomycota</taxon>
        <taxon>Pezizomycotina</taxon>
        <taxon>Sordariomycetes</taxon>
        <taxon>Hypocreomycetidae</taxon>
        <taxon>Hypocreales</taxon>
        <taxon>Clavicipitaceae</taxon>
        <taxon>Metarhizium</taxon>
    </lineage>
</organism>
<keyword evidence="4" id="KW-1185">Reference proteome</keyword>
<evidence type="ECO:0000256" key="2">
    <source>
        <dbReference type="SAM" id="Phobius"/>
    </source>
</evidence>
<evidence type="ECO:0000313" key="3">
    <source>
        <dbReference type="EMBL" id="EFY84997.1"/>
    </source>
</evidence>
<keyword evidence="2" id="KW-0472">Membrane</keyword>
<protein>
    <submittedName>
        <fullName evidence="3">Uncharacterized protein</fullName>
    </submittedName>
</protein>
<feature type="compositionally biased region" description="Low complexity" evidence="1">
    <location>
        <begin position="223"/>
        <end position="235"/>
    </location>
</feature>
<feature type="transmembrane region" description="Helical" evidence="2">
    <location>
        <begin position="48"/>
        <end position="72"/>
    </location>
</feature>
<name>E9EGI3_METAQ</name>
<gene>
    <name evidence="3" type="ORF">MAC_08981</name>
</gene>
<evidence type="ECO:0000256" key="1">
    <source>
        <dbReference type="SAM" id="MobiDB-lite"/>
    </source>
</evidence>
<feature type="compositionally biased region" description="Basic and acidic residues" evidence="1">
    <location>
        <begin position="212"/>
        <end position="222"/>
    </location>
</feature>
<accession>E9EGI3</accession>
<reference evidence="3 4" key="1">
    <citation type="journal article" date="2011" name="PLoS Genet.">
        <title>Genome sequencing and comparative transcriptomics of the model entomopathogenic fungi Metarhizium anisopliae and M. acridum.</title>
        <authorList>
            <person name="Gao Q."/>
            <person name="Jin K."/>
            <person name="Ying S.H."/>
            <person name="Zhang Y."/>
            <person name="Xiao G."/>
            <person name="Shang Y."/>
            <person name="Duan Z."/>
            <person name="Hu X."/>
            <person name="Xie X.Q."/>
            <person name="Zhou G."/>
            <person name="Peng G."/>
            <person name="Luo Z."/>
            <person name="Huang W."/>
            <person name="Wang B."/>
            <person name="Fang W."/>
            <person name="Wang S."/>
            <person name="Zhong Y."/>
            <person name="Ma L.J."/>
            <person name="St Leger R.J."/>
            <person name="Zhao G.P."/>
            <person name="Pei Y."/>
            <person name="Feng M.G."/>
            <person name="Xia Y."/>
            <person name="Wang C."/>
        </authorList>
    </citation>
    <scope>NUCLEOTIDE SEQUENCE [LARGE SCALE GENOMIC DNA]</scope>
    <source>
        <strain evidence="3 4">CQMa 102</strain>
    </source>
</reference>
<feature type="transmembrane region" description="Helical" evidence="2">
    <location>
        <begin position="21"/>
        <end position="42"/>
    </location>
</feature>
<dbReference type="EMBL" id="GL698595">
    <property type="protein sequence ID" value="EFY84997.1"/>
    <property type="molecule type" value="Genomic_DNA"/>
</dbReference>
<evidence type="ECO:0000313" key="4">
    <source>
        <dbReference type="Proteomes" id="UP000002499"/>
    </source>
</evidence>
<dbReference type="OrthoDB" id="4940902at2759"/>
<dbReference type="AlphaFoldDB" id="E9EGI3"/>